<protein>
    <recommendedName>
        <fullName evidence="6">MORN repeat protein</fullName>
    </recommendedName>
</protein>
<evidence type="ECO:0000256" key="3">
    <source>
        <dbReference type="SAM" id="MobiDB-lite"/>
    </source>
</evidence>
<dbReference type="PANTHER" id="PTHR43215:SF14">
    <property type="entry name" value="RADIAL SPOKE HEAD 1 HOMOLOG"/>
    <property type="match status" value="1"/>
</dbReference>
<feature type="compositionally biased region" description="Basic and acidic residues" evidence="3">
    <location>
        <begin position="1"/>
        <end position="12"/>
    </location>
</feature>
<comment type="caution">
    <text evidence="4">The sequence shown here is derived from an EMBL/GenBank/DDBJ whole genome shotgun (WGS) entry which is preliminary data.</text>
</comment>
<dbReference type="SMART" id="SM00698">
    <property type="entry name" value="MORN"/>
    <property type="match status" value="3"/>
</dbReference>
<sequence length="338" mass="39032">MRHYQKENRRPNQIETNSKTPSRLQTARLLRVHSPSTSQSPFRSINNKIAVMNYLPPSTMPKSPTSQITYFKRKKSKQDDMLDETISKLSFLEKKIAHIMEKNDQLRSHLKKTETDSVESYSYYLSGPTRSNKQSNCISQHTLQSYVNSVKQTIHTTHSPIDSSRFQDQIAGHHRTSTKTPSVGKFKKSNITIKEDVQNGRGRKVYENGFVYDGDWLNGMRQGNGTLKDFNQNIVYQGQWLNDQFSGRGKFVNSDFQEDEFKLVNFKQFKLVQHQFTSYEGEFRNGQFHGQGVMIFNCEGEEYKFVGGFAQDGFHGVGTLSQEERVILQGKWIYGCFV</sequence>
<evidence type="ECO:0000313" key="5">
    <source>
        <dbReference type="Proteomes" id="UP000692954"/>
    </source>
</evidence>
<organism evidence="4 5">
    <name type="scientific">Paramecium sonneborni</name>
    <dbReference type="NCBI Taxonomy" id="65129"/>
    <lineage>
        <taxon>Eukaryota</taxon>
        <taxon>Sar</taxon>
        <taxon>Alveolata</taxon>
        <taxon>Ciliophora</taxon>
        <taxon>Intramacronucleata</taxon>
        <taxon>Oligohymenophorea</taxon>
        <taxon>Peniculida</taxon>
        <taxon>Parameciidae</taxon>
        <taxon>Paramecium</taxon>
    </lineage>
</organism>
<reference evidence="4" key="1">
    <citation type="submission" date="2021-01" db="EMBL/GenBank/DDBJ databases">
        <authorList>
            <consortium name="Genoscope - CEA"/>
            <person name="William W."/>
        </authorList>
    </citation>
    <scope>NUCLEOTIDE SEQUENCE</scope>
</reference>
<dbReference type="InterPro" id="IPR003409">
    <property type="entry name" value="MORN"/>
</dbReference>
<feature type="coiled-coil region" evidence="2">
    <location>
        <begin position="82"/>
        <end position="109"/>
    </location>
</feature>
<evidence type="ECO:0000256" key="2">
    <source>
        <dbReference type="SAM" id="Coils"/>
    </source>
</evidence>
<dbReference type="AlphaFoldDB" id="A0A8S1M1T2"/>
<name>A0A8S1M1T2_9CILI</name>
<evidence type="ECO:0008006" key="6">
    <source>
        <dbReference type="Google" id="ProtNLM"/>
    </source>
</evidence>
<proteinExistence type="predicted"/>
<dbReference type="OrthoDB" id="285419at2759"/>
<dbReference type="Pfam" id="PF02493">
    <property type="entry name" value="MORN"/>
    <property type="match status" value="3"/>
</dbReference>
<evidence type="ECO:0000256" key="1">
    <source>
        <dbReference type="ARBA" id="ARBA00022737"/>
    </source>
</evidence>
<evidence type="ECO:0000313" key="4">
    <source>
        <dbReference type="EMBL" id="CAD8070826.1"/>
    </source>
</evidence>
<feature type="compositionally biased region" description="Polar residues" evidence="3">
    <location>
        <begin position="13"/>
        <end position="22"/>
    </location>
</feature>
<keyword evidence="1" id="KW-0677">Repeat</keyword>
<keyword evidence="2" id="KW-0175">Coiled coil</keyword>
<dbReference type="PANTHER" id="PTHR43215">
    <property type="entry name" value="RADIAL SPOKE HEAD 1 HOMOLOG"/>
    <property type="match status" value="1"/>
</dbReference>
<dbReference type="EMBL" id="CAJJDN010000027">
    <property type="protein sequence ID" value="CAD8070826.1"/>
    <property type="molecule type" value="Genomic_DNA"/>
</dbReference>
<gene>
    <name evidence="4" type="ORF">PSON_ATCC_30995.1.T0270191</name>
</gene>
<dbReference type="GO" id="GO:0005829">
    <property type="term" value="C:cytosol"/>
    <property type="evidence" value="ECO:0007669"/>
    <property type="project" value="TreeGrafter"/>
</dbReference>
<dbReference type="Proteomes" id="UP000692954">
    <property type="component" value="Unassembled WGS sequence"/>
</dbReference>
<feature type="region of interest" description="Disordered" evidence="3">
    <location>
        <begin position="1"/>
        <end position="22"/>
    </location>
</feature>
<accession>A0A8S1M1T2</accession>
<keyword evidence="5" id="KW-1185">Reference proteome</keyword>